<protein>
    <recommendedName>
        <fullName evidence="11">Dihydroorotate dehydrogenase (quinone)</fullName>
        <ecNumber evidence="11">1.3.5.2</ecNumber>
    </recommendedName>
    <alternativeName>
        <fullName evidence="11">DHOdehase</fullName>
        <shortName evidence="11">DHOD</shortName>
        <shortName evidence="11">DHODase</shortName>
    </alternativeName>
    <alternativeName>
        <fullName evidence="11">Dihydroorotate oxidase</fullName>
    </alternativeName>
</protein>
<keyword evidence="7 11" id="KW-0665">Pyrimidine biosynthesis</keyword>
<dbReference type="InterPro" id="IPR005719">
    <property type="entry name" value="Dihydroorotate_DH_2"/>
</dbReference>
<comment type="subunit">
    <text evidence="11">Monomer.</text>
</comment>
<evidence type="ECO:0000256" key="3">
    <source>
        <dbReference type="ARBA" id="ARBA00005161"/>
    </source>
</evidence>
<dbReference type="HAMAP" id="MF_00225">
    <property type="entry name" value="DHO_dh_type2"/>
    <property type="match status" value="1"/>
</dbReference>
<evidence type="ECO:0000256" key="9">
    <source>
        <dbReference type="ARBA" id="ARBA00023136"/>
    </source>
</evidence>
<dbReference type="RefSeq" id="WP_241552090.1">
    <property type="nucleotide sequence ID" value="NZ_JANCNS010000003.1"/>
</dbReference>
<evidence type="ECO:0000256" key="8">
    <source>
        <dbReference type="ARBA" id="ARBA00023002"/>
    </source>
</evidence>
<dbReference type="NCBIfam" id="TIGR01036">
    <property type="entry name" value="pyrD_sub2"/>
    <property type="match status" value="1"/>
</dbReference>
<evidence type="ECO:0000256" key="11">
    <source>
        <dbReference type="HAMAP-Rule" id="MF_00225"/>
    </source>
</evidence>
<evidence type="ECO:0000256" key="1">
    <source>
        <dbReference type="ARBA" id="ARBA00003125"/>
    </source>
</evidence>
<feature type="binding site" evidence="11">
    <location>
        <position position="91"/>
    </location>
    <ligand>
        <name>FMN</name>
        <dbReference type="ChEBI" id="CHEBI:58210"/>
    </ligand>
</feature>
<comment type="cofactor">
    <cofactor evidence="11">
        <name>FMN</name>
        <dbReference type="ChEBI" id="CHEBI:58210"/>
    </cofactor>
    <text evidence="11">Binds 1 FMN per subunit.</text>
</comment>
<dbReference type="GO" id="GO:0006207">
    <property type="term" value="P:'de novo' pyrimidine nucleobase biosynthetic process"/>
    <property type="evidence" value="ECO:0007669"/>
    <property type="project" value="UniProtKB-UniRule"/>
</dbReference>
<dbReference type="InterPro" id="IPR001295">
    <property type="entry name" value="Dihydroorotate_DH_CS"/>
</dbReference>
<comment type="similarity">
    <text evidence="4 11">Belongs to the dihydroorotate dehydrogenase family. Type 2 subfamily.</text>
</comment>
<feature type="binding site" evidence="11">
    <location>
        <position position="296"/>
    </location>
    <ligand>
        <name>FMN</name>
        <dbReference type="ChEBI" id="CHEBI:58210"/>
    </ligand>
</feature>
<dbReference type="GO" id="GO:0106430">
    <property type="term" value="F:dihydroorotate dehydrogenase (quinone) activity"/>
    <property type="evidence" value="ECO:0007669"/>
    <property type="project" value="UniProtKB-EC"/>
</dbReference>
<dbReference type="Proteomes" id="UP001155280">
    <property type="component" value="Unassembled WGS sequence"/>
</dbReference>
<feature type="binding site" evidence="11">
    <location>
        <position position="176"/>
    </location>
    <ligand>
        <name>substrate</name>
    </ligand>
</feature>
<dbReference type="InterPro" id="IPR050074">
    <property type="entry name" value="DHO_dehydrogenase"/>
</dbReference>
<dbReference type="InterPro" id="IPR005720">
    <property type="entry name" value="Dihydroorotate_DH_cat"/>
</dbReference>
<feature type="binding site" evidence="11">
    <location>
        <begin position="246"/>
        <end position="247"/>
    </location>
    <ligand>
        <name>substrate</name>
    </ligand>
</feature>
<reference evidence="13" key="1">
    <citation type="submission" date="2022-07" db="EMBL/GenBank/DDBJ databases">
        <title>Gramela sediminis sp. nov., isolated from deep-sea sediment of the Indian Ocean.</title>
        <authorList>
            <person name="Shi H."/>
        </authorList>
    </citation>
    <scope>NUCLEOTIDE SEQUENCE</scope>
    <source>
        <strain evidence="13">GC03-9</strain>
    </source>
</reference>
<organism evidence="13 14">
    <name type="scientific">Christiangramia oceanisediminis</name>
    <dbReference type="NCBI Taxonomy" id="2920386"/>
    <lineage>
        <taxon>Bacteria</taxon>
        <taxon>Pseudomonadati</taxon>
        <taxon>Bacteroidota</taxon>
        <taxon>Flavobacteriia</taxon>
        <taxon>Flavobacteriales</taxon>
        <taxon>Flavobacteriaceae</taxon>
        <taxon>Christiangramia</taxon>
    </lineage>
</organism>
<comment type="catalytic activity">
    <reaction evidence="10 11">
        <text>(S)-dihydroorotate + a quinone = orotate + a quinol</text>
        <dbReference type="Rhea" id="RHEA:30187"/>
        <dbReference type="ChEBI" id="CHEBI:24646"/>
        <dbReference type="ChEBI" id="CHEBI:30839"/>
        <dbReference type="ChEBI" id="CHEBI:30864"/>
        <dbReference type="ChEBI" id="CHEBI:132124"/>
        <dbReference type="EC" id="1.3.5.2"/>
    </reaction>
</comment>
<evidence type="ECO:0000256" key="2">
    <source>
        <dbReference type="ARBA" id="ARBA00004370"/>
    </source>
</evidence>
<feature type="binding site" evidence="11">
    <location>
        <position position="71"/>
    </location>
    <ligand>
        <name>substrate</name>
    </ligand>
</feature>
<keyword evidence="6 11" id="KW-0288">FMN</keyword>
<feature type="binding site" evidence="11">
    <location>
        <position position="143"/>
    </location>
    <ligand>
        <name>FMN</name>
        <dbReference type="ChEBI" id="CHEBI:58210"/>
    </ligand>
</feature>
<feature type="binding site" evidence="11">
    <location>
        <position position="176"/>
    </location>
    <ligand>
        <name>FMN</name>
        <dbReference type="ChEBI" id="CHEBI:58210"/>
    </ligand>
</feature>
<comment type="function">
    <text evidence="1 11">Catalyzes the conversion of dihydroorotate to orotate with quinone as electron acceptor.</text>
</comment>
<keyword evidence="9 11" id="KW-0472">Membrane</keyword>
<dbReference type="NCBIfam" id="NF003645">
    <property type="entry name" value="PRK05286.1-2"/>
    <property type="match status" value="1"/>
</dbReference>
<evidence type="ECO:0000256" key="6">
    <source>
        <dbReference type="ARBA" id="ARBA00022643"/>
    </source>
</evidence>
<dbReference type="PIRSF" id="PIRSF000164">
    <property type="entry name" value="DHO_oxidase"/>
    <property type="match status" value="1"/>
</dbReference>
<dbReference type="GO" id="GO:0044205">
    <property type="term" value="P:'de novo' UMP biosynthetic process"/>
    <property type="evidence" value="ECO:0007669"/>
    <property type="project" value="UniProtKB-UniRule"/>
</dbReference>
<feature type="binding site" evidence="11">
    <location>
        <position position="245"/>
    </location>
    <ligand>
        <name>FMN</name>
        <dbReference type="ChEBI" id="CHEBI:58210"/>
    </ligand>
</feature>
<dbReference type="EC" id="1.3.5.2" evidence="11"/>
<evidence type="ECO:0000256" key="7">
    <source>
        <dbReference type="ARBA" id="ARBA00022975"/>
    </source>
</evidence>
<feature type="binding site" evidence="11">
    <location>
        <position position="217"/>
    </location>
    <ligand>
        <name>FMN</name>
        <dbReference type="ChEBI" id="CHEBI:58210"/>
    </ligand>
</feature>
<feature type="active site" description="Nucleophile" evidence="11">
    <location>
        <position position="179"/>
    </location>
</feature>
<dbReference type="GO" id="GO:0005886">
    <property type="term" value="C:plasma membrane"/>
    <property type="evidence" value="ECO:0007669"/>
    <property type="project" value="UniProtKB-SubCell"/>
</dbReference>
<feature type="binding site" evidence="11">
    <location>
        <position position="181"/>
    </location>
    <ligand>
        <name>substrate</name>
    </ligand>
</feature>
<dbReference type="InterPro" id="IPR012135">
    <property type="entry name" value="Dihydroorotate_DH_1_2"/>
</dbReference>
<sequence length="341" mass="38208">MYKSLIRPALFRFDPEKVHYFTFDFLKKFCSIPGAEGFLRKKFLIEDKRLEREVFGLKFKNPVGLAAGFDKDAKLYKELSSLGFGFIEVGTVTPKPQPGNEKQRLFRLPEDSAIINRMGFNNEGVESMVERLKKNTNVLIGGNIGKNKVTPNENAVDDYVYSFNALFDYVDYFVVNVSSPNTPNLRELQDKEPLKKLLNTLQQENNRRDPSKPILLKIAPDLTDDQLLDIIEIVQDTKIAGVIATNTTISREGLQSANKQEMGGLSGKPLTKRATEVIRFLSEKSGKAFPIIGVGGIHTAQDAIEKLEAGASLVQLYTGFIYEGPALIKEINKAILKKMKN</sequence>
<feature type="binding site" evidence="11">
    <location>
        <position position="267"/>
    </location>
    <ligand>
        <name>FMN</name>
        <dbReference type="ChEBI" id="CHEBI:58210"/>
    </ligand>
</feature>
<keyword evidence="5 11" id="KW-0285">Flavoprotein</keyword>
<feature type="binding site" evidence="11">
    <location>
        <begin position="67"/>
        <end position="71"/>
    </location>
    <ligand>
        <name>FMN</name>
        <dbReference type="ChEBI" id="CHEBI:58210"/>
    </ligand>
</feature>
<dbReference type="EMBL" id="JANCNS010000003">
    <property type="protein sequence ID" value="MCP9201218.1"/>
    <property type="molecule type" value="Genomic_DNA"/>
</dbReference>
<dbReference type="SUPFAM" id="SSF51395">
    <property type="entry name" value="FMN-linked oxidoreductases"/>
    <property type="match status" value="1"/>
</dbReference>
<evidence type="ECO:0000313" key="14">
    <source>
        <dbReference type="Proteomes" id="UP001155280"/>
    </source>
</evidence>
<evidence type="ECO:0000256" key="5">
    <source>
        <dbReference type="ARBA" id="ARBA00022630"/>
    </source>
</evidence>
<feature type="binding site" evidence="11">
    <location>
        <begin position="116"/>
        <end position="120"/>
    </location>
    <ligand>
        <name>substrate</name>
    </ligand>
</feature>
<comment type="pathway">
    <text evidence="3 11">Pyrimidine metabolism; UMP biosynthesis via de novo pathway; orotate from (S)-dihydroorotate (quinone route): step 1/1.</text>
</comment>
<evidence type="ECO:0000313" key="13">
    <source>
        <dbReference type="EMBL" id="MCP9201218.1"/>
    </source>
</evidence>
<name>A0A9X2RA81_9FLAO</name>
<keyword evidence="8 11" id="KW-0560">Oxidoreductase</keyword>
<feature type="domain" description="Dihydroorotate dehydrogenase catalytic" evidence="12">
    <location>
        <begin position="50"/>
        <end position="339"/>
    </location>
</feature>
<proteinExistence type="inferred from homology"/>
<evidence type="ECO:0000259" key="12">
    <source>
        <dbReference type="Pfam" id="PF01180"/>
    </source>
</evidence>
<dbReference type="PANTHER" id="PTHR48109:SF4">
    <property type="entry name" value="DIHYDROOROTATE DEHYDROGENASE (QUINONE), MITOCHONDRIAL"/>
    <property type="match status" value="1"/>
</dbReference>
<dbReference type="PANTHER" id="PTHR48109">
    <property type="entry name" value="DIHYDROOROTATE DEHYDROGENASE (QUINONE), MITOCHONDRIAL-RELATED"/>
    <property type="match status" value="1"/>
</dbReference>
<comment type="caution">
    <text evidence="13">The sequence shown here is derived from an EMBL/GenBank/DDBJ whole genome shotgun (WGS) entry which is preliminary data.</text>
</comment>
<dbReference type="CDD" id="cd04738">
    <property type="entry name" value="DHOD_2_like"/>
    <property type="match status" value="1"/>
</dbReference>
<dbReference type="NCBIfam" id="NF003652">
    <property type="entry name" value="PRK05286.2-5"/>
    <property type="match status" value="1"/>
</dbReference>
<comment type="subcellular location">
    <subcellularLocation>
        <location evidence="11">Cell membrane</location>
        <topology evidence="11">Peripheral membrane protein</topology>
    </subcellularLocation>
    <subcellularLocation>
        <location evidence="2">Membrane</location>
    </subcellularLocation>
</comment>
<dbReference type="Pfam" id="PF01180">
    <property type="entry name" value="DHO_dh"/>
    <property type="match status" value="1"/>
</dbReference>
<evidence type="ECO:0000256" key="4">
    <source>
        <dbReference type="ARBA" id="ARBA00005359"/>
    </source>
</evidence>
<dbReference type="InterPro" id="IPR013785">
    <property type="entry name" value="Aldolase_TIM"/>
</dbReference>
<dbReference type="PROSITE" id="PS00912">
    <property type="entry name" value="DHODEHASE_2"/>
    <property type="match status" value="1"/>
</dbReference>
<evidence type="ECO:0000256" key="10">
    <source>
        <dbReference type="ARBA" id="ARBA00048639"/>
    </source>
</evidence>
<dbReference type="AlphaFoldDB" id="A0A9X2RA81"/>
<dbReference type="Gene3D" id="3.20.20.70">
    <property type="entry name" value="Aldolase class I"/>
    <property type="match status" value="1"/>
</dbReference>
<gene>
    <name evidence="11" type="primary">pyrD</name>
    <name evidence="13" type="ORF">MKO06_15010</name>
</gene>
<keyword evidence="14" id="KW-1185">Reference proteome</keyword>
<keyword evidence="11" id="KW-1003">Cell membrane</keyword>
<accession>A0A9X2RA81</accession>
<dbReference type="GO" id="GO:0005737">
    <property type="term" value="C:cytoplasm"/>
    <property type="evidence" value="ECO:0007669"/>
    <property type="project" value="InterPro"/>
</dbReference>
<feature type="binding site" evidence="11">
    <location>
        <begin position="317"/>
        <end position="318"/>
    </location>
    <ligand>
        <name>FMN</name>
        <dbReference type="ChEBI" id="CHEBI:58210"/>
    </ligand>
</feature>